<dbReference type="GO" id="GO:0005886">
    <property type="term" value="C:plasma membrane"/>
    <property type="evidence" value="ECO:0007669"/>
    <property type="project" value="TreeGrafter"/>
</dbReference>
<dbReference type="STRING" id="400682.A0A1X7VSP5"/>
<dbReference type="GO" id="GO:0004930">
    <property type="term" value="F:G protein-coupled receptor activity"/>
    <property type="evidence" value="ECO:0007669"/>
    <property type="project" value="TreeGrafter"/>
</dbReference>
<gene>
    <name evidence="6" type="primary">109582657</name>
</gene>
<evidence type="ECO:0000256" key="5">
    <source>
        <dbReference type="SAM" id="Phobius"/>
    </source>
</evidence>
<evidence type="ECO:0000256" key="3">
    <source>
        <dbReference type="ARBA" id="ARBA00022989"/>
    </source>
</evidence>
<feature type="transmembrane region" description="Helical" evidence="5">
    <location>
        <begin position="25"/>
        <end position="50"/>
    </location>
</feature>
<dbReference type="EnsemblMetazoa" id="Aqu2.1.43401_001">
    <property type="protein sequence ID" value="Aqu2.1.43401_001"/>
    <property type="gene ID" value="Aqu2.1.43401"/>
</dbReference>
<feature type="transmembrane region" description="Helical" evidence="5">
    <location>
        <begin position="290"/>
        <end position="315"/>
    </location>
</feature>
<evidence type="ECO:0000256" key="4">
    <source>
        <dbReference type="ARBA" id="ARBA00023136"/>
    </source>
</evidence>
<dbReference type="AlphaFoldDB" id="A0A1X7VSP5"/>
<dbReference type="EnsemblMetazoa" id="XM_019997500.1">
    <property type="protein sequence ID" value="XP_019853059.1"/>
    <property type="gene ID" value="LOC109582657"/>
</dbReference>
<feature type="transmembrane region" description="Helical" evidence="5">
    <location>
        <begin position="62"/>
        <end position="86"/>
    </location>
</feature>
<dbReference type="PANTHER" id="PTHR23112">
    <property type="entry name" value="G PROTEIN-COUPLED RECEPTOR 157-RELATED"/>
    <property type="match status" value="1"/>
</dbReference>
<name>A0A1X7VSP5_AMPQE</name>
<keyword evidence="3 5" id="KW-1133">Transmembrane helix</keyword>
<dbReference type="Proteomes" id="UP000007879">
    <property type="component" value="Unassembled WGS sequence"/>
</dbReference>
<feature type="transmembrane region" description="Helical" evidence="5">
    <location>
        <begin position="137"/>
        <end position="155"/>
    </location>
</feature>
<evidence type="ECO:0008006" key="8">
    <source>
        <dbReference type="Google" id="ProtNLM"/>
    </source>
</evidence>
<dbReference type="Gene3D" id="1.20.1070.10">
    <property type="entry name" value="Rhodopsin 7-helix transmembrane proteins"/>
    <property type="match status" value="1"/>
</dbReference>
<comment type="subcellular location">
    <subcellularLocation>
        <location evidence="1">Membrane</location>
        <topology evidence="1">Multi-pass membrane protein</topology>
    </subcellularLocation>
</comment>
<evidence type="ECO:0000256" key="2">
    <source>
        <dbReference type="ARBA" id="ARBA00022692"/>
    </source>
</evidence>
<organism evidence="6">
    <name type="scientific">Amphimedon queenslandica</name>
    <name type="common">Sponge</name>
    <dbReference type="NCBI Taxonomy" id="400682"/>
    <lineage>
        <taxon>Eukaryota</taxon>
        <taxon>Metazoa</taxon>
        <taxon>Porifera</taxon>
        <taxon>Demospongiae</taxon>
        <taxon>Heteroscleromorpha</taxon>
        <taxon>Haplosclerida</taxon>
        <taxon>Niphatidae</taxon>
        <taxon>Amphimedon</taxon>
    </lineage>
</organism>
<keyword evidence="7" id="KW-1185">Reference proteome</keyword>
<feature type="transmembrane region" description="Helical" evidence="5">
    <location>
        <begin position="191"/>
        <end position="215"/>
    </location>
</feature>
<evidence type="ECO:0000313" key="7">
    <source>
        <dbReference type="Proteomes" id="UP000007879"/>
    </source>
</evidence>
<evidence type="ECO:0000256" key="1">
    <source>
        <dbReference type="ARBA" id="ARBA00004141"/>
    </source>
</evidence>
<sequence>MEELDEENATTNHTHSGLLSSEQKYIILLTMCVLSIISIIICLIAMVMAVKFKLHKYFVHRLAIYQVLSAMLYDAVLALEVVFINYDTKKSVYYPVCVVEAFLIEYSIWIKLLFTFCLTFHLFCFSVFHVNLNRLEIVYILVSTLGPALFTWVPFVNGLYGLAGAWCWIQNWKGDNALKKLPQGEIEQYTLLYGPAIFCLLLCGVAVVIVTAILVHRAYNCNCCNNKIHDDDDNENQPLLKEQLTEQKKKVLREMLPLVSYPILSLMFYIPAFINRLVGSISQSPNFISFMWSGVSLPLIGLLAGVSLIVHIFILEHPKRRSTIKKRRQLVDVTQRIKSINDVFTTDTVASTAAKTHFEVPPESAIDEELNPSMN</sequence>
<keyword evidence="4 5" id="KW-0472">Membrane</keyword>
<accession>A0A1X7VSP5</accession>
<feature type="transmembrane region" description="Helical" evidence="5">
    <location>
        <begin position="106"/>
        <end position="130"/>
    </location>
</feature>
<feature type="transmembrane region" description="Helical" evidence="5">
    <location>
        <begin position="258"/>
        <end position="278"/>
    </location>
</feature>
<reference evidence="6" key="2">
    <citation type="submission" date="2017-05" db="UniProtKB">
        <authorList>
            <consortium name="EnsemblMetazoa"/>
        </authorList>
    </citation>
    <scope>IDENTIFICATION</scope>
</reference>
<reference evidence="7" key="1">
    <citation type="journal article" date="2010" name="Nature">
        <title>The Amphimedon queenslandica genome and the evolution of animal complexity.</title>
        <authorList>
            <person name="Srivastava M."/>
            <person name="Simakov O."/>
            <person name="Chapman J."/>
            <person name="Fahey B."/>
            <person name="Gauthier M.E."/>
            <person name="Mitros T."/>
            <person name="Richards G.S."/>
            <person name="Conaco C."/>
            <person name="Dacre M."/>
            <person name="Hellsten U."/>
            <person name="Larroux C."/>
            <person name="Putnam N.H."/>
            <person name="Stanke M."/>
            <person name="Adamska M."/>
            <person name="Darling A."/>
            <person name="Degnan S.M."/>
            <person name="Oakley T.H."/>
            <person name="Plachetzki D.C."/>
            <person name="Zhai Y."/>
            <person name="Adamski M."/>
            <person name="Calcino A."/>
            <person name="Cummins S.F."/>
            <person name="Goodstein D.M."/>
            <person name="Harris C."/>
            <person name="Jackson D.J."/>
            <person name="Leys S.P."/>
            <person name="Shu S."/>
            <person name="Woodcroft B.J."/>
            <person name="Vervoort M."/>
            <person name="Kosik K.S."/>
            <person name="Manning G."/>
            <person name="Degnan B.M."/>
            <person name="Rokhsar D.S."/>
        </authorList>
    </citation>
    <scope>NUCLEOTIDE SEQUENCE [LARGE SCALE GENOMIC DNA]</scope>
</reference>
<dbReference type="InParanoid" id="A0A1X7VSP5"/>
<dbReference type="GO" id="GO:0007189">
    <property type="term" value="P:adenylate cyclase-activating G protein-coupled receptor signaling pathway"/>
    <property type="evidence" value="ECO:0007669"/>
    <property type="project" value="TreeGrafter"/>
</dbReference>
<protein>
    <recommendedName>
        <fullName evidence="8">G-protein coupled receptors family 2 profile 2 domain-containing protein</fullName>
    </recommendedName>
</protein>
<proteinExistence type="predicted"/>
<dbReference type="KEGG" id="aqu:109582657"/>
<keyword evidence="2 5" id="KW-0812">Transmembrane</keyword>
<evidence type="ECO:0000313" key="6">
    <source>
        <dbReference type="EnsemblMetazoa" id="Aqu2.1.43401_001"/>
    </source>
</evidence>
<dbReference type="Pfam" id="PF05462">
    <property type="entry name" value="Dicty_CAR"/>
    <property type="match status" value="1"/>
</dbReference>
<dbReference type="PANTHER" id="PTHR23112:SF43">
    <property type="entry name" value="CYCLIC AMP RECEPTOR-LIKE PROTEIN A"/>
    <property type="match status" value="1"/>
</dbReference>